<dbReference type="RefSeq" id="WP_229753123.1">
    <property type="nucleotide sequence ID" value="NZ_BMOM01000033.1"/>
</dbReference>
<evidence type="ECO:0000313" key="2">
    <source>
        <dbReference type="EMBL" id="GGM18790.1"/>
    </source>
</evidence>
<keyword evidence="1" id="KW-0812">Transmembrane</keyword>
<keyword evidence="1" id="KW-0472">Membrane</keyword>
<keyword evidence="1" id="KW-1133">Transmembrane helix</keyword>
<organism evidence="2 3">
    <name type="scientific">Deinococcus aerophilus</name>
    <dbReference type="NCBI Taxonomy" id="522488"/>
    <lineage>
        <taxon>Bacteria</taxon>
        <taxon>Thermotogati</taxon>
        <taxon>Deinococcota</taxon>
        <taxon>Deinococci</taxon>
        <taxon>Deinococcales</taxon>
        <taxon>Deinococcaceae</taxon>
        <taxon>Deinococcus</taxon>
    </lineage>
</organism>
<protein>
    <recommendedName>
        <fullName evidence="4">Serine protease</fullName>
    </recommendedName>
</protein>
<name>A0ABQ2GYW1_9DEIO</name>
<evidence type="ECO:0000313" key="3">
    <source>
        <dbReference type="Proteomes" id="UP000661918"/>
    </source>
</evidence>
<feature type="transmembrane region" description="Helical" evidence="1">
    <location>
        <begin position="78"/>
        <end position="104"/>
    </location>
</feature>
<feature type="transmembrane region" description="Helical" evidence="1">
    <location>
        <begin position="41"/>
        <end position="66"/>
    </location>
</feature>
<gene>
    <name evidence="2" type="ORF">GCM10010841_28640</name>
</gene>
<comment type="caution">
    <text evidence="2">The sequence shown here is derived from an EMBL/GenBank/DDBJ whole genome shotgun (WGS) entry which is preliminary data.</text>
</comment>
<dbReference type="EMBL" id="BMOM01000033">
    <property type="protein sequence ID" value="GGM18790.1"/>
    <property type="molecule type" value="Genomic_DNA"/>
</dbReference>
<accession>A0ABQ2GYW1</accession>
<evidence type="ECO:0000256" key="1">
    <source>
        <dbReference type="SAM" id="Phobius"/>
    </source>
</evidence>
<sequence length="161" mass="16344">MITWFDALLVTLWAVLTALGARRGLAGLAWGLGGVAVCLLANALVGGALAAGLMALLLSVGGAFVISRLIPNPLEQPWHLLAGAVGGFALGGVLISTLALGFPLDVRVTAAGRSGVYPSASLPPAIYHAVHDSAVQSGLRQVWGAGPALKILLIPDQVRAQ</sequence>
<evidence type="ECO:0008006" key="4">
    <source>
        <dbReference type="Google" id="ProtNLM"/>
    </source>
</evidence>
<dbReference type="Proteomes" id="UP000661918">
    <property type="component" value="Unassembled WGS sequence"/>
</dbReference>
<keyword evidence="3" id="KW-1185">Reference proteome</keyword>
<proteinExistence type="predicted"/>
<reference evidence="3" key="1">
    <citation type="journal article" date="2019" name="Int. J. Syst. Evol. Microbiol.">
        <title>The Global Catalogue of Microorganisms (GCM) 10K type strain sequencing project: providing services to taxonomists for standard genome sequencing and annotation.</title>
        <authorList>
            <consortium name="The Broad Institute Genomics Platform"/>
            <consortium name="The Broad Institute Genome Sequencing Center for Infectious Disease"/>
            <person name="Wu L."/>
            <person name="Ma J."/>
        </authorList>
    </citation>
    <scope>NUCLEOTIDE SEQUENCE [LARGE SCALE GENOMIC DNA]</scope>
    <source>
        <strain evidence="3">JCM 15443</strain>
    </source>
</reference>